<dbReference type="Proteomes" id="UP000796880">
    <property type="component" value="Unassembled WGS sequence"/>
</dbReference>
<proteinExistence type="inferred from homology"/>
<gene>
    <name evidence="5" type="ORF">FNV43_RR03885</name>
</gene>
<dbReference type="Gene3D" id="3.40.50.1110">
    <property type="entry name" value="SGNH hydrolase"/>
    <property type="match status" value="1"/>
</dbReference>
<keyword evidence="4" id="KW-0732">Signal</keyword>
<reference evidence="5" key="1">
    <citation type="submission" date="2020-03" db="EMBL/GenBank/DDBJ databases">
        <title>A high-quality chromosome-level genome assembly of a woody plant with both climbing and erect habits, Rhamnella rubrinervis.</title>
        <authorList>
            <person name="Lu Z."/>
            <person name="Yang Y."/>
            <person name="Zhu X."/>
            <person name="Sun Y."/>
        </authorList>
    </citation>
    <scope>NUCLEOTIDE SEQUENCE</scope>
    <source>
        <strain evidence="5">BYM</strain>
        <tissue evidence="5">Leaf</tissue>
    </source>
</reference>
<dbReference type="CDD" id="cd01837">
    <property type="entry name" value="SGNH_plant_lipase_like"/>
    <property type="match status" value="1"/>
</dbReference>
<keyword evidence="3" id="KW-0442">Lipid degradation</keyword>
<feature type="signal peptide" evidence="4">
    <location>
        <begin position="1"/>
        <end position="29"/>
    </location>
</feature>
<keyword evidence="6" id="KW-1185">Reference proteome</keyword>
<dbReference type="SUPFAM" id="SSF52266">
    <property type="entry name" value="SGNH hydrolase"/>
    <property type="match status" value="1"/>
</dbReference>
<evidence type="ECO:0008006" key="7">
    <source>
        <dbReference type="Google" id="ProtNLM"/>
    </source>
</evidence>
<dbReference type="InterPro" id="IPR001087">
    <property type="entry name" value="GDSL"/>
</dbReference>
<dbReference type="GO" id="GO:0016788">
    <property type="term" value="F:hydrolase activity, acting on ester bonds"/>
    <property type="evidence" value="ECO:0007669"/>
    <property type="project" value="InterPro"/>
</dbReference>
<dbReference type="PANTHER" id="PTHR45648">
    <property type="entry name" value="GDSL LIPASE/ACYLHYDROLASE FAMILY PROTEIN (AFU_ORTHOLOGUE AFUA_4G14700)"/>
    <property type="match status" value="1"/>
</dbReference>
<dbReference type="InterPro" id="IPR051058">
    <property type="entry name" value="GDSL_Est/Lipase"/>
</dbReference>
<evidence type="ECO:0000313" key="5">
    <source>
        <dbReference type="EMBL" id="KAF3453445.1"/>
    </source>
</evidence>
<comment type="caution">
    <text evidence="5">The sequence shown here is derived from an EMBL/GenBank/DDBJ whole genome shotgun (WGS) entry which is preliminary data.</text>
</comment>
<evidence type="ECO:0000256" key="1">
    <source>
        <dbReference type="ARBA" id="ARBA00008668"/>
    </source>
</evidence>
<dbReference type="Pfam" id="PF00657">
    <property type="entry name" value="Lipase_GDSL"/>
    <property type="match status" value="1"/>
</dbReference>
<dbReference type="GO" id="GO:0016042">
    <property type="term" value="P:lipid catabolic process"/>
    <property type="evidence" value="ECO:0007669"/>
    <property type="project" value="UniProtKB-KW"/>
</dbReference>
<dbReference type="InterPro" id="IPR035669">
    <property type="entry name" value="SGNH_plant_lipase-like"/>
</dbReference>
<sequence length="365" mass="40625">MAYKRLIETLGFFFFFFFFFLSRVSFSEAQEVTGIYVFGDSLVDVGNNNYLKISLAKANFPHNGVDFPNKKATGRFSNGKNAADFLAEKVGLPTSPPYLSFKSKKNNATFLAGVSFASGGAGIFNGTDDTYRQSIPLTKQVEHYSTVYEALVRQLGATEAQKHLSKSLLAIVIGSNDLFGYFGDSKLQKKTTPQQYVDLMVLTLKQHLKQLHNYGGRKFVVVGVGPIGCCPGERYKNKTEECKQDINSASANYNQGLKSMLQELKFELKDINYSFFDTYAVLLDIIQTPASYGFAEVKAACCGLGNLNANSFCLPISHYCSNRRDHIFWDKFHPTEAASSILVDKIFDGPVQYSFPINVKQLIAL</sequence>
<protein>
    <recommendedName>
        <fullName evidence="7">GDSL esterase/lipase At5g55050-like</fullName>
    </recommendedName>
</protein>
<keyword evidence="3" id="KW-0443">Lipid metabolism</keyword>
<evidence type="ECO:0000256" key="4">
    <source>
        <dbReference type="SAM" id="SignalP"/>
    </source>
</evidence>
<dbReference type="OrthoDB" id="1600564at2759"/>
<dbReference type="InterPro" id="IPR036514">
    <property type="entry name" value="SGNH_hydro_sf"/>
</dbReference>
<keyword evidence="2" id="KW-0378">Hydrolase</keyword>
<evidence type="ECO:0000313" key="6">
    <source>
        <dbReference type="Proteomes" id="UP000796880"/>
    </source>
</evidence>
<organism evidence="5 6">
    <name type="scientific">Rhamnella rubrinervis</name>
    <dbReference type="NCBI Taxonomy" id="2594499"/>
    <lineage>
        <taxon>Eukaryota</taxon>
        <taxon>Viridiplantae</taxon>
        <taxon>Streptophyta</taxon>
        <taxon>Embryophyta</taxon>
        <taxon>Tracheophyta</taxon>
        <taxon>Spermatophyta</taxon>
        <taxon>Magnoliopsida</taxon>
        <taxon>eudicotyledons</taxon>
        <taxon>Gunneridae</taxon>
        <taxon>Pentapetalae</taxon>
        <taxon>rosids</taxon>
        <taxon>fabids</taxon>
        <taxon>Rosales</taxon>
        <taxon>Rhamnaceae</taxon>
        <taxon>rhamnoid group</taxon>
        <taxon>Rhamneae</taxon>
        <taxon>Rhamnella</taxon>
    </lineage>
</organism>
<comment type="similarity">
    <text evidence="1">Belongs to the 'GDSL' lipolytic enzyme family.</text>
</comment>
<dbReference type="EMBL" id="VOIH02000002">
    <property type="protein sequence ID" value="KAF3453445.1"/>
    <property type="molecule type" value="Genomic_DNA"/>
</dbReference>
<evidence type="ECO:0000256" key="3">
    <source>
        <dbReference type="ARBA" id="ARBA00022963"/>
    </source>
</evidence>
<evidence type="ECO:0000256" key="2">
    <source>
        <dbReference type="ARBA" id="ARBA00022801"/>
    </source>
</evidence>
<feature type="chain" id="PRO_5035468363" description="GDSL esterase/lipase At5g55050-like" evidence="4">
    <location>
        <begin position="30"/>
        <end position="365"/>
    </location>
</feature>
<dbReference type="PANTHER" id="PTHR45648:SF106">
    <property type="entry name" value="ANTHER-SPECIFIC PROLINE-RICH PROTEIN APG"/>
    <property type="match status" value="1"/>
</dbReference>
<name>A0A8K0HJA5_9ROSA</name>
<accession>A0A8K0HJA5</accession>
<dbReference type="AlphaFoldDB" id="A0A8K0HJA5"/>